<name>A0A4Q9H5W5_9BURK</name>
<dbReference type="PANTHER" id="PTHR43737:SF1">
    <property type="entry name" value="DUF1501 DOMAIN-CONTAINING PROTEIN"/>
    <property type="match status" value="1"/>
</dbReference>
<organism evidence="1 2">
    <name type="scientific">Aquabacterium lacunae</name>
    <dbReference type="NCBI Taxonomy" id="2528630"/>
    <lineage>
        <taxon>Bacteria</taxon>
        <taxon>Pseudomonadati</taxon>
        <taxon>Pseudomonadota</taxon>
        <taxon>Betaproteobacteria</taxon>
        <taxon>Burkholderiales</taxon>
        <taxon>Aquabacterium</taxon>
    </lineage>
</organism>
<proteinExistence type="predicted"/>
<dbReference type="PANTHER" id="PTHR43737">
    <property type="entry name" value="BLL7424 PROTEIN"/>
    <property type="match status" value="1"/>
</dbReference>
<dbReference type="NCBIfam" id="TIGR01409">
    <property type="entry name" value="TAT_signal_seq"/>
    <property type="match status" value="1"/>
</dbReference>
<dbReference type="AlphaFoldDB" id="A0A4Q9H5W5"/>
<dbReference type="Pfam" id="PF07394">
    <property type="entry name" value="DUF1501"/>
    <property type="match status" value="1"/>
</dbReference>
<dbReference type="InterPro" id="IPR019546">
    <property type="entry name" value="TAT_signal_bac_arc"/>
</dbReference>
<dbReference type="EMBL" id="SIXI01000001">
    <property type="protein sequence ID" value="TBO34340.1"/>
    <property type="molecule type" value="Genomic_DNA"/>
</dbReference>
<dbReference type="Proteomes" id="UP000292120">
    <property type="component" value="Unassembled WGS sequence"/>
</dbReference>
<sequence length="464" mass="49626">MTAFRPDRRQFLRNLAAAGIAGAAVQPWLQLQALAQTAQSSGSDYKALVCLFLHGGNDGNNLLVPIDPTRHALYAQARQGLTLNWNSEPAASQLLRLSPTNTSGTDYGLHGAMPLLKARFDAGQMAVLSNIGPLMEPTDKGQFEARSVELPSGLFSHSDQQAQWQTDSFSPNVKGGWGGRLMDTVLASSGSRDYACVSVTGSTLWGTNADATLLPFRVPASGRFGMEGYVPTGTGEARNPLSEAIDDLLAAGSTEVFGRVWLQAMRRSVDNQRFLAGALAGATLPTTFPQGELGQQLQMVARLISVRGQFGLNRQCFFCGIGGFDTHGEDQRDVQQAKFAEIDEAVDAFMKALTFLGLADKVTLFTASDFNRTLVSNGKGSDHAWGNHHLVVGGAVRGQQVLGRFPDHTRNGPDDLGGGVWVPDLAIDQLGGALGTWFGAGSRLSDVFPRIGRFDSQALASLMR</sequence>
<gene>
    <name evidence="1" type="ORF">EYS42_02660</name>
</gene>
<comment type="caution">
    <text evidence="1">The sequence shown here is derived from an EMBL/GenBank/DDBJ whole genome shotgun (WGS) entry which is preliminary data.</text>
</comment>
<dbReference type="RefSeq" id="WP_130966290.1">
    <property type="nucleotide sequence ID" value="NZ_SIXI01000001.1"/>
</dbReference>
<dbReference type="InterPro" id="IPR006311">
    <property type="entry name" value="TAT_signal"/>
</dbReference>
<dbReference type="OrthoDB" id="9779968at2"/>
<keyword evidence="2" id="KW-1185">Reference proteome</keyword>
<evidence type="ECO:0000313" key="1">
    <source>
        <dbReference type="EMBL" id="TBO34340.1"/>
    </source>
</evidence>
<protein>
    <submittedName>
        <fullName evidence="1">DUF1501 domain-containing protein</fullName>
    </submittedName>
</protein>
<dbReference type="InterPro" id="IPR010869">
    <property type="entry name" value="DUF1501"/>
</dbReference>
<accession>A0A4Q9H5W5</accession>
<dbReference type="PROSITE" id="PS51318">
    <property type="entry name" value="TAT"/>
    <property type="match status" value="1"/>
</dbReference>
<reference evidence="1 2" key="1">
    <citation type="submission" date="2019-02" db="EMBL/GenBank/DDBJ databases">
        <title>Aquabacterium sp. strain KMB7.</title>
        <authorList>
            <person name="Chen W.-M."/>
        </authorList>
    </citation>
    <scope>NUCLEOTIDE SEQUENCE [LARGE SCALE GENOMIC DNA]</scope>
    <source>
        <strain evidence="1 2">KMB7</strain>
    </source>
</reference>
<evidence type="ECO:0000313" key="2">
    <source>
        <dbReference type="Proteomes" id="UP000292120"/>
    </source>
</evidence>